<evidence type="ECO:0000256" key="1">
    <source>
        <dbReference type="SAM" id="MobiDB-lite"/>
    </source>
</evidence>
<organism evidence="2 3">
    <name type="scientific">Puccinia graminis f. sp. tritici</name>
    <dbReference type="NCBI Taxonomy" id="56615"/>
    <lineage>
        <taxon>Eukaryota</taxon>
        <taxon>Fungi</taxon>
        <taxon>Dikarya</taxon>
        <taxon>Basidiomycota</taxon>
        <taxon>Pucciniomycotina</taxon>
        <taxon>Pucciniomycetes</taxon>
        <taxon>Pucciniales</taxon>
        <taxon>Pucciniaceae</taxon>
        <taxon>Puccinia</taxon>
    </lineage>
</organism>
<dbReference type="EMBL" id="VDEP01000243">
    <property type="protein sequence ID" value="KAA1120530.1"/>
    <property type="molecule type" value="Genomic_DNA"/>
</dbReference>
<proteinExistence type="predicted"/>
<reference evidence="2 3" key="1">
    <citation type="submission" date="2019-05" db="EMBL/GenBank/DDBJ databases">
        <title>Emergence of the Ug99 lineage of the wheat stem rust pathogen through somatic hybridization.</title>
        <authorList>
            <person name="Li F."/>
            <person name="Upadhyaya N.M."/>
            <person name="Sperschneider J."/>
            <person name="Matny O."/>
            <person name="Nguyen-Phuc H."/>
            <person name="Mago R."/>
            <person name="Raley C."/>
            <person name="Miller M.E."/>
            <person name="Silverstein K.A.T."/>
            <person name="Henningsen E."/>
            <person name="Hirsch C.D."/>
            <person name="Visser B."/>
            <person name="Pretorius Z.A."/>
            <person name="Steffenson B.J."/>
            <person name="Schwessinger B."/>
            <person name="Dodds P.N."/>
            <person name="Figueroa M."/>
        </authorList>
    </citation>
    <scope>NUCLEOTIDE SEQUENCE [LARGE SCALE GENOMIC DNA]</scope>
    <source>
        <strain evidence="2 3">Ug99</strain>
    </source>
</reference>
<dbReference type="Proteomes" id="UP000325313">
    <property type="component" value="Unassembled WGS sequence"/>
</dbReference>
<feature type="region of interest" description="Disordered" evidence="1">
    <location>
        <begin position="1"/>
        <end position="83"/>
    </location>
</feature>
<dbReference type="AlphaFoldDB" id="A0A5B0R4W9"/>
<gene>
    <name evidence="2" type="ORF">PGTUg99_011951</name>
</gene>
<accession>A0A5B0R4W9</accession>
<name>A0A5B0R4W9_PUCGR</name>
<evidence type="ECO:0000313" key="2">
    <source>
        <dbReference type="EMBL" id="KAA1120530.1"/>
    </source>
</evidence>
<protein>
    <submittedName>
        <fullName evidence="2">Uncharacterized protein</fullName>
    </submittedName>
</protein>
<evidence type="ECO:0000313" key="3">
    <source>
        <dbReference type="Proteomes" id="UP000325313"/>
    </source>
</evidence>
<sequence length="115" mass="13017">MYTPGALLAERDCGSHGRRRPRETDVEFSQSPVNFTSTEELFTGNPRRHHGETARNSHAADEPFHKGGTHDKSRLRQFGRSYKAFSPPGSGQFSFLSSLFGHRPHHLRISLLFLL</sequence>
<feature type="compositionally biased region" description="Basic and acidic residues" evidence="1">
    <location>
        <begin position="51"/>
        <end position="74"/>
    </location>
</feature>
<comment type="caution">
    <text evidence="2">The sequence shown here is derived from an EMBL/GenBank/DDBJ whole genome shotgun (WGS) entry which is preliminary data.</text>
</comment>
<feature type="compositionally biased region" description="Polar residues" evidence="1">
    <location>
        <begin position="27"/>
        <end position="40"/>
    </location>
</feature>